<reference evidence="1" key="1">
    <citation type="submission" date="2020-02" db="EMBL/GenBank/DDBJ databases">
        <authorList>
            <person name="Meier V. D."/>
        </authorList>
    </citation>
    <scope>NUCLEOTIDE SEQUENCE</scope>
    <source>
        <strain evidence="1">AVDCRST_MAG84</strain>
    </source>
</reference>
<organism evidence="1">
    <name type="scientific">uncultured Microcoleus sp</name>
    <dbReference type="NCBI Taxonomy" id="259945"/>
    <lineage>
        <taxon>Bacteria</taxon>
        <taxon>Bacillati</taxon>
        <taxon>Cyanobacteriota</taxon>
        <taxon>Cyanophyceae</taxon>
        <taxon>Oscillatoriophycideae</taxon>
        <taxon>Oscillatoriales</taxon>
        <taxon>Microcoleaceae</taxon>
        <taxon>Microcoleus</taxon>
        <taxon>environmental samples</taxon>
    </lineage>
</organism>
<dbReference type="EMBL" id="CADCTZ010001790">
    <property type="protein sequence ID" value="CAA9417775.1"/>
    <property type="molecule type" value="Genomic_DNA"/>
</dbReference>
<gene>
    <name evidence="1" type="ORF">AVDCRST_MAG84-6958</name>
</gene>
<dbReference type="AlphaFoldDB" id="A0A6J4PRE5"/>
<sequence>MFAFMSQYLKWIAVLDPKIVRTRLQINLLNSRNKLSEFYFKSFTSKDRCADLIILHSAFG</sequence>
<accession>A0A6J4PRE5</accession>
<protein>
    <submittedName>
        <fullName evidence="1">Uncharacterized protein</fullName>
    </submittedName>
</protein>
<name>A0A6J4PRE5_9CYAN</name>
<proteinExistence type="predicted"/>
<evidence type="ECO:0000313" key="1">
    <source>
        <dbReference type="EMBL" id="CAA9417775.1"/>
    </source>
</evidence>